<dbReference type="InterPro" id="IPR036855">
    <property type="entry name" value="Znf_CCCH_sf"/>
</dbReference>
<dbReference type="Pfam" id="PF18044">
    <property type="entry name" value="zf-CCCH_4"/>
    <property type="match status" value="1"/>
</dbReference>
<dbReference type="SMART" id="SM00356">
    <property type="entry name" value="ZnF_C3H1"/>
    <property type="match status" value="1"/>
</dbReference>
<evidence type="ECO:0000256" key="1">
    <source>
        <dbReference type="ARBA" id="ARBA00022723"/>
    </source>
</evidence>
<reference evidence="7" key="2">
    <citation type="submission" date="2022-01" db="EMBL/GenBank/DDBJ databases">
        <authorList>
            <person name="Yamashiro T."/>
            <person name="Shiraishi A."/>
            <person name="Satake H."/>
            <person name="Nakayama K."/>
        </authorList>
    </citation>
    <scope>NUCLEOTIDE SEQUENCE</scope>
</reference>
<dbReference type="PANTHER" id="PTHR47481:SF41">
    <property type="entry name" value="COPIA-LIKE POLYPROTEIN_RETROTRANSPOSON"/>
    <property type="match status" value="1"/>
</dbReference>
<feature type="zinc finger region" description="C3H1-type" evidence="4">
    <location>
        <begin position="222"/>
        <end position="248"/>
    </location>
</feature>
<evidence type="ECO:0000313" key="8">
    <source>
        <dbReference type="Proteomes" id="UP001151760"/>
    </source>
</evidence>
<proteinExistence type="predicted"/>
<feature type="region of interest" description="Disordered" evidence="5">
    <location>
        <begin position="281"/>
        <end position="303"/>
    </location>
</feature>
<dbReference type="Proteomes" id="UP001151760">
    <property type="component" value="Unassembled WGS sequence"/>
</dbReference>
<sequence>MTGSDATQVTLLSDKLALVTHHHLLTRVPVKLDLEDWNYDSWEYFFDQLCLSYDVSTYIHGNPDSTTTSNPPTLIPEEQKFDKIVLSWIFLTLSDALKKRVVVARPKSAKEAWSFISDIVKDNKRSRTSALKTELSLDYLVNDEDVVYYALAGLPSKYNQVCGYIHYQDKFPDLKMARSLLITEEIRLKTMDISLPVDPSSPMALVADSGNSRRSSSVPHVKPWKPCFNYAKGTCRFGERCRFVHDPNVRNTPNNSVESNASNMDEILVKLLGRLGLNSKQDISTVGPSNNNSTPTQPSPTGYYVSLTQGLTYSHLA</sequence>
<reference evidence="7" key="1">
    <citation type="journal article" date="2022" name="Int. J. Mol. Sci.">
        <title>Draft Genome of Tanacetum Coccineum: Genomic Comparison of Closely Related Tanacetum-Family Plants.</title>
        <authorList>
            <person name="Yamashiro T."/>
            <person name="Shiraishi A."/>
            <person name="Nakayama K."/>
            <person name="Satake H."/>
        </authorList>
    </citation>
    <scope>NUCLEOTIDE SEQUENCE</scope>
</reference>
<organism evidence="7 8">
    <name type="scientific">Tanacetum coccineum</name>
    <dbReference type="NCBI Taxonomy" id="301880"/>
    <lineage>
        <taxon>Eukaryota</taxon>
        <taxon>Viridiplantae</taxon>
        <taxon>Streptophyta</taxon>
        <taxon>Embryophyta</taxon>
        <taxon>Tracheophyta</taxon>
        <taxon>Spermatophyta</taxon>
        <taxon>Magnoliopsida</taxon>
        <taxon>eudicotyledons</taxon>
        <taxon>Gunneridae</taxon>
        <taxon>Pentapetalae</taxon>
        <taxon>asterids</taxon>
        <taxon>campanulids</taxon>
        <taxon>Asterales</taxon>
        <taxon>Asteraceae</taxon>
        <taxon>Asteroideae</taxon>
        <taxon>Anthemideae</taxon>
        <taxon>Anthemidinae</taxon>
        <taxon>Tanacetum</taxon>
    </lineage>
</organism>
<feature type="domain" description="C3H1-type" evidence="6">
    <location>
        <begin position="222"/>
        <end position="248"/>
    </location>
</feature>
<evidence type="ECO:0000256" key="5">
    <source>
        <dbReference type="SAM" id="MobiDB-lite"/>
    </source>
</evidence>
<dbReference type="InterPro" id="IPR041367">
    <property type="entry name" value="Znf-CCCH_4"/>
</dbReference>
<evidence type="ECO:0000256" key="3">
    <source>
        <dbReference type="ARBA" id="ARBA00022833"/>
    </source>
</evidence>
<accession>A0ABQ5JCY2</accession>
<comment type="caution">
    <text evidence="7">The sequence shown here is derived from an EMBL/GenBank/DDBJ whole genome shotgun (WGS) entry which is preliminary data.</text>
</comment>
<evidence type="ECO:0000313" key="7">
    <source>
        <dbReference type="EMBL" id="GJU09363.1"/>
    </source>
</evidence>
<evidence type="ECO:0000259" key="6">
    <source>
        <dbReference type="PROSITE" id="PS50103"/>
    </source>
</evidence>
<dbReference type="PROSITE" id="PS50103">
    <property type="entry name" value="ZF_C3H1"/>
    <property type="match status" value="1"/>
</dbReference>
<keyword evidence="2 4" id="KW-0863">Zinc-finger</keyword>
<dbReference type="SUPFAM" id="SSF90229">
    <property type="entry name" value="CCCH zinc finger"/>
    <property type="match status" value="1"/>
</dbReference>
<evidence type="ECO:0000256" key="4">
    <source>
        <dbReference type="PROSITE-ProRule" id="PRU00723"/>
    </source>
</evidence>
<dbReference type="Gene3D" id="4.10.1000.10">
    <property type="entry name" value="Zinc finger, CCCH-type"/>
    <property type="match status" value="1"/>
</dbReference>
<name>A0ABQ5JCY2_9ASTR</name>
<dbReference type="PANTHER" id="PTHR47481">
    <property type="match status" value="1"/>
</dbReference>
<keyword evidence="8" id="KW-1185">Reference proteome</keyword>
<keyword evidence="3 4" id="KW-0862">Zinc</keyword>
<dbReference type="InterPro" id="IPR000571">
    <property type="entry name" value="Znf_CCCH"/>
</dbReference>
<gene>
    <name evidence="7" type="ORF">Tco_1131759</name>
</gene>
<keyword evidence="1 4" id="KW-0479">Metal-binding</keyword>
<evidence type="ECO:0000256" key="2">
    <source>
        <dbReference type="ARBA" id="ARBA00022771"/>
    </source>
</evidence>
<dbReference type="EMBL" id="BQNB010021721">
    <property type="protein sequence ID" value="GJU09363.1"/>
    <property type="molecule type" value="Genomic_DNA"/>
</dbReference>
<protein>
    <submittedName>
        <fullName evidence="7">Ribonuclease H-like domain-containing protein</fullName>
    </submittedName>
</protein>